<dbReference type="Pfam" id="PF13421">
    <property type="entry name" value="Band_7_1"/>
    <property type="match status" value="1"/>
</dbReference>
<dbReference type="HOGENOM" id="CLU_056941_0_0_7"/>
<reference evidence="2 3" key="1">
    <citation type="journal article" date="2010" name="Stand. Genomic Sci.">
        <title>Complete genome sequence of Haliangium ochraceum type strain (SMP-2).</title>
        <authorList>
            <consortium name="US DOE Joint Genome Institute (JGI-PGF)"/>
            <person name="Ivanova N."/>
            <person name="Daum C."/>
            <person name="Lang E."/>
            <person name="Abt B."/>
            <person name="Kopitz M."/>
            <person name="Saunders E."/>
            <person name="Lapidus A."/>
            <person name="Lucas S."/>
            <person name="Glavina Del Rio T."/>
            <person name="Nolan M."/>
            <person name="Tice H."/>
            <person name="Copeland A."/>
            <person name="Cheng J.F."/>
            <person name="Chen F."/>
            <person name="Bruce D."/>
            <person name="Goodwin L."/>
            <person name="Pitluck S."/>
            <person name="Mavromatis K."/>
            <person name="Pati A."/>
            <person name="Mikhailova N."/>
            <person name="Chen A."/>
            <person name="Palaniappan K."/>
            <person name="Land M."/>
            <person name="Hauser L."/>
            <person name="Chang Y.J."/>
            <person name="Jeffries C.D."/>
            <person name="Detter J.C."/>
            <person name="Brettin T."/>
            <person name="Rohde M."/>
            <person name="Goker M."/>
            <person name="Bristow J."/>
            <person name="Markowitz V."/>
            <person name="Eisen J.A."/>
            <person name="Hugenholtz P."/>
            <person name="Kyrpides N.C."/>
            <person name="Klenk H.P."/>
        </authorList>
    </citation>
    <scope>NUCLEOTIDE SEQUENCE [LARGE SCALE GENOMIC DNA]</scope>
    <source>
        <strain evidence="3">DSM 14365 / CIP 107738 / JCM 11303 / AJ 13395 / SMP-2</strain>
    </source>
</reference>
<gene>
    <name evidence="2" type="ordered locus">Hoch_4151</name>
</gene>
<evidence type="ECO:0000313" key="3">
    <source>
        <dbReference type="Proteomes" id="UP000001880"/>
    </source>
</evidence>
<protein>
    <recommendedName>
        <fullName evidence="1">SPFH domain-containing protein</fullName>
    </recommendedName>
</protein>
<dbReference type="PANTHER" id="PTHR37826:SF2">
    <property type="entry name" value="ZINC-RIBBON DOMAIN-CONTAINING PROTEIN"/>
    <property type="match status" value="1"/>
</dbReference>
<dbReference type="AlphaFoldDB" id="D0LKS9"/>
<dbReference type="CDD" id="cd03408">
    <property type="entry name" value="SPFH_like_u1"/>
    <property type="match status" value="1"/>
</dbReference>
<dbReference type="KEGG" id="hoh:Hoch_4151"/>
<name>D0LKS9_HALO1</name>
<dbReference type="InterPro" id="IPR033880">
    <property type="entry name" value="SPFH_YdjI"/>
</dbReference>
<dbReference type="Proteomes" id="UP000001880">
    <property type="component" value="Chromosome"/>
</dbReference>
<sequence>MGIFDFVKGGVRELAIARPDAAKDFWVYKHPDQTVPMKAQLTVDSDETALFFRDGKYVGQFGPGRHTLDSQNIPFLGQLIDKFTGGDVFIAEVFFVSAREHASIKFGTSVGDVVDPETRMQVRMMVHGMFSARVHDPVRFVTGLVGQRVTTNDAFIGWFKSQVQKTIKENIAELIVAKKWPVADVTSGAYTSEIEQETLTRVHQHVDSYGVEIIRFGDFSISMDQKDRERIARYRDRFAYADRISQNPQGYHQFAQAEMMLGAAEGMKKGGGAAGNAMAGAGIGLGFGMAGQMFQNNAYQTPPAFAQPQHQQAPAHGHSPAAAPTNTVACGSCGAHVAPGKFCVQCGKAMQAPPPPAASQPKFCASCGAGLAGKFCAQCGTAAPG</sequence>
<keyword evidence="3" id="KW-1185">Reference proteome</keyword>
<dbReference type="eggNOG" id="COG4260">
    <property type="taxonomic scope" value="Bacteria"/>
</dbReference>
<organism evidence="2 3">
    <name type="scientific">Haliangium ochraceum (strain DSM 14365 / JCM 11303 / SMP-2)</name>
    <dbReference type="NCBI Taxonomy" id="502025"/>
    <lineage>
        <taxon>Bacteria</taxon>
        <taxon>Pseudomonadati</taxon>
        <taxon>Myxococcota</taxon>
        <taxon>Polyangia</taxon>
        <taxon>Haliangiales</taxon>
        <taxon>Kofleriaceae</taxon>
        <taxon>Haliangium</taxon>
    </lineage>
</organism>
<evidence type="ECO:0000259" key="1">
    <source>
        <dbReference type="Pfam" id="PF13421"/>
    </source>
</evidence>
<feature type="domain" description="SPFH" evidence="1">
    <location>
        <begin position="26"/>
        <end position="231"/>
    </location>
</feature>
<evidence type="ECO:0000313" key="2">
    <source>
        <dbReference type="EMBL" id="ACY16649.1"/>
    </source>
</evidence>
<dbReference type="RefSeq" id="WP_012829247.1">
    <property type="nucleotide sequence ID" value="NC_013440.1"/>
</dbReference>
<proteinExistence type="predicted"/>
<dbReference type="EMBL" id="CP001804">
    <property type="protein sequence ID" value="ACY16649.1"/>
    <property type="molecule type" value="Genomic_DNA"/>
</dbReference>
<accession>D0LKS9</accession>
<dbReference type="STRING" id="502025.Hoch_4151"/>
<dbReference type="PANTHER" id="PTHR37826">
    <property type="entry name" value="FLOTILLIN BAND_7_5 DOMAIN PROTEIN"/>
    <property type="match status" value="1"/>
</dbReference>